<gene>
    <name evidence="3" type="ORF">CRH09_35540</name>
</gene>
<protein>
    <recommendedName>
        <fullName evidence="2">Rv2525c-like glycoside hydrolase-like domain-containing protein</fullName>
    </recommendedName>
</protein>
<dbReference type="EMBL" id="CP023778">
    <property type="protein sequence ID" value="ATL70706.1"/>
    <property type="molecule type" value="Genomic_DNA"/>
</dbReference>
<feature type="domain" description="Rv2525c-like glycoside hydrolase-like" evidence="2">
    <location>
        <begin position="15"/>
        <end position="177"/>
    </location>
</feature>
<dbReference type="KEGG" id="ntp:CRH09_35540"/>
<dbReference type="InterPro" id="IPR017853">
    <property type="entry name" value="GH"/>
</dbReference>
<feature type="coiled-coil region" evidence="1">
    <location>
        <begin position="210"/>
        <end position="244"/>
    </location>
</feature>
<dbReference type="GeneID" id="88362575"/>
<organism evidence="3 4">
    <name type="scientific">Nocardia terpenica</name>
    <dbReference type="NCBI Taxonomy" id="455432"/>
    <lineage>
        <taxon>Bacteria</taxon>
        <taxon>Bacillati</taxon>
        <taxon>Actinomycetota</taxon>
        <taxon>Actinomycetes</taxon>
        <taxon>Mycobacteriales</taxon>
        <taxon>Nocardiaceae</taxon>
        <taxon>Nocardia</taxon>
    </lineage>
</organism>
<accession>A0A291RT34</accession>
<dbReference type="Pfam" id="PF08924">
    <property type="entry name" value="Rv2525c_GlyHyd-like"/>
    <property type="match status" value="1"/>
</dbReference>
<dbReference type="AlphaFoldDB" id="A0A291RT34"/>
<evidence type="ECO:0000313" key="3">
    <source>
        <dbReference type="EMBL" id="ATL70706.1"/>
    </source>
</evidence>
<evidence type="ECO:0000256" key="1">
    <source>
        <dbReference type="SAM" id="Coils"/>
    </source>
</evidence>
<keyword evidence="1" id="KW-0175">Coiled coil</keyword>
<proteinExistence type="predicted"/>
<name>A0A291RT34_9NOCA</name>
<dbReference type="RefSeq" id="WP_098697657.1">
    <property type="nucleotide sequence ID" value="NZ_CP023778.1"/>
</dbReference>
<dbReference type="InterPro" id="IPR015020">
    <property type="entry name" value="Rv2525c-like_Glyco_Hydro-like"/>
</dbReference>
<sequence length="293" mass="31586">MRSGLDYAAARPGGSAIRAAGYDFVVRYLSDGGAALPGKLLTPDEAADLRAHGVSIVSNWETTADRMLEGHAAGVADARFALEQALACGGRADRPVYFSADFDATPEQQAPIDAYLHGAASVLGRANVGIYGGYWPVSRALDAGAAVWAWQTDAWSDARVETRRQLHQTTRQVTVNGVVCDVNEAETADFGQWDHTAAAEIFAAAQDGMLRDIRLQVAELVAQFSELRTEIVDLETTIAELRHEVQRLSHPQWPWPLSLLGGPAHAVAEQLARLDGRQPLSGARHSNGDNRSH</sequence>
<evidence type="ECO:0000259" key="2">
    <source>
        <dbReference type="Pfam" id="PF08924"/>
    </source>
</evidence>
<evidence type="ECO:0000313" key="4">
    <source>
        <dbReference type="Proteomes" id="UP000221961"/>
    </source>
</evidence>
<dbReference type="Proteomes" id="UP000221961">
    <property type="component" value="Chromosome"/>
</dbReference>
<dbReference type="SUPFAM" id="SSF51445">
    <property type="entry name" value="(Trans)glycosidases"/>
    <property type="match status" value="1"/>
</dbReference>
<reference evidence="3 4" key="1">
    <citation type="submission" date="2017-10" db="EMBL/GenBank/DDBJ databases">
        <title>Comparative genomics between pathogenic Norcardia.</title>
        <authorList>
            <person name="Zeng L."/>
        </authorList>
    </citation>
    <scope>NUCLEOTIDE SEQUENCE [LARGE SCALE GENOMIC DNA]</scope>
    <source>
        <strain evidence="3 4">NC_YFY_NT001</strain>
    </source>
</reference>
<dbReference type="Gene3D" id="3.20.20.80">
    <property type="entry name" value="Glycosidases"/>
    <property type="match status" value="1"/>
</dbReference>